<name>A0A0P9UJC0_PSEAV</name>
<organism evidence="1 2">
    <name type="scientific">Pseudomonas amygdali pv. lachrymans</name>
    <name type="common">Pseudomonas syringae pv. lachrymans</name>
    <dbReference type="NCBI Taxonomy" id="53707"/>
    <lineage>
        <taxon>Bacteria</taxon>
        <taxon>Pseudomonadati</taxon>
        <taxon>Pseudomonadota</taxon>
        <taxon>Gammaproteobacteria</taxon>
        <taxon>Pseudomonadales</taxon>
        <taxon>Pseudomonadaceae</taxon>
        <taxon>Pseudomonas</taxon>
        <taxon>Pseudomonas amygdali</taxon>
    </lineage>
</organism>
<proteinExistence type="predicted"/>
<dbReference type="PATRIC" id="fig|53707.9.peg.22"/>
<dbReference type="EMBL" id="LJQP01000010">
    <property type="protein sequence ID" value="KPX77786.1"/>
    <property type="molecule type" value="Genomic_DNA"/>
</dbReference>
<dbReference type="AlphaFoldDB" id="A0A0P9UJC0"/>
<reference evidence="1 2" key="1">
    <citation type="submission" date="2015-09" db="EMBL/GenBank/DDBJ databases">
        <title>Genome announcement of multiple Pseudomonas syringae strains.</title>
        <authorList>
            <person name="Thakur S."/>
            <person name="Wang P.W."/>
            <person name="Gong Y."/>
            <person name="Weir B.S."/>
            <person name="Guttman D.S."/>
        </authorList>
    </citation>
    <scope>NUCLEOTIDE SEQUENCE [LARGE SCALE GENOMIC DNA]</scope>
    <source>
        <strain evidence="1 2">ICMP3507</strain>
    </source>
</reference>
<comment type="caution">
    <text evidence="1">The sequence shown here is derived from an EMBL/GenBank/DDBJ whole genome shotgun (WGS) entry which is preliminary data.</text>
</comment>
<dbReference type="Proteomes" id="UP000050265">
    <property type="component" value="Unassembled WGS sequence"/>
</dbReference>
<protein>
    <submittedName>
        <fullName evidence="1">Uncharacterized protein</fullName>
    </submittedName>
</protein>
<sequence length="155" mass="17140">MMVDVKKDKELLRKIIREEYDKPGAAARAKKIAFPLLPNKLFKFRGITNGALDNFESDTLFCAKPKTFNDPFDCGLTFKVPDERALLSTALVQIGLSTPARLELIRKAPDVYAAFADIASELKGSAEVTDNSELAMMIQSLLDDPYKLSGSPKNI</sequence>
<evidence type="ECO:0000313" key="2">
    <source>
        <dbReference type="Proteomes" id="UP000050265"/>
    </source>
</evidence>
<accession>A0A0P9UJC0</accession>
<gene>
    <name evidence="1" type="ORF">ALO35_102023</name>
</gene>
<evidence type="ECO:0000313" key="1">
    <source>
        <dbReference type="EMBL" id="KPX77786.1"/>
    </source>
</evidence>